<keyword evidence="2" id="KW-0677">Repeat</keyword>
<dbReference type="InterPro" id="IPR001680">
    <property type="entry name" value="WD40_rpt"/>
</dbReference>
<gene>
    <name evidence="4" type="ORF">EZS28_042151</name>
</gene>
<dbReference type="SUPFAM" id="SSF50978">
    <property type="entry name" value="WD40 repeat-like"/>
    <property type="match status" value="1"/>
</dbReference>
<protein>
    <submittedName>
        <fullName evidence="4">Uncharacterized protein</fullName>
    </submittedName>
</protein>
<feature type="repeat" description="WD" evidence="3">
    <location>
        <begin position="62"/>
        <end position="78"/>
    </location>
</feature>
<dbReference type="InterPro" id="IPR019775">
    <property type="entry name" value="WD40_repeat_CS"/>
</dbReference>
<dbReference type="PROSITE" id="PS50082">
    <property type="entry name" value="WD_REPEATS_2"/>
    <property type="match status" value="1"/>
</dbReference>
<dbReference type="PANTHER" id="PTHR15653">
    <property type="entry name" value="STRIATIN"/>
    <property type="match status" value="1"/>
</dbReference>
<dbReference type="Proteomes" id="UP000324800">
    <property type="component" value="Unassembled WGS sequence"/>
</dbReference>
<dbReference type="InterPro" id="IPR015943">
    <property type="entry name" value="WD40/YVTN_repeat-like_dom_sf"/>
</dbReference>
<evidence type="ECO:0000313" key="4">
    <source>
        <dbReference type="EMBL" id="KAA6362322.1"/>
    </source>
</evidence>
<dbReference type="SMART" id="SM00320">
    <property type="entry name" value="WD40"/>
    <property type="match status" value="2"/>
</dbReference>
<dbReference type="InterPro" id="IPR036322">
    <property type="entry name" value="WD40_repeat_dom_sf"/>
</dbReference>
<dbReference type="InterPro" id="IPR051488">
    <property type="entry name" value="WD_repeat_striatin"/>
</dbReference>
<dbReference type="PROSITE" id="PS00678">
    <property type="entry name" value="WD_REPEATS_1"/>
    <property type="match status" value="1"/>
</dbReference>
<reference evidence="4 5" key="1">
    <citation type="submission" date="2019-03" db="EMBL/GenBank/DDBJ databases">
        <title>Single cell metagenomics reveals metabolic interactions within the superorganism composed of flagellate Streblomastix strix and complex community of Bacteroidetes bacteria on its surface.</title>
        <authorList>
            <person name="Treitli S.C."/>
            <person name="Kolisko M."/>
            <person name="Husnik F."/>
            <person name="Keeling P."/>
            <person name="Hampl V."/>
        </authorList>
    </citation>
    <scope>NUCLEOTIDE SEQUENCE [LARGE SCALE GENOMIC DNA]</scope>
    <source>
        <strain evidence="4">ST1C</strain>
    </source>
</reference>
<dbReference type="Pfam" id="PF00400">
    <property type="entry name" value="WD40"/>
    <property type="match status" value="1"/>
</dbReference>
<dbReference type="EMBL" id="SNRW01024357">
    <property type="protein sequence ID" value="KAA6362322.1"/>
    <property type="molecule type" value="Genomic_DNA"/>
</dbReference>
<evidence type="ECO:0000256" key="1">
    <source>
        <dbReference type="ARBA" id="ARBA00022574"/>
    </source>
</evidence>
<comment type="caution">
    <text evidence="4">The sequence shown here is derived from an EMBL/GenBank/DDBJ whole genome shotgun (WGS) entry which is preliminary data.</text>
</comment>
<proteinExistence type="predicted"/>
<evidence type="ECO:0000256" key="3">
    <source>
        <dbReference type="PROSITE-ProRule" id="PRU00221"/>
    </source>
</evidence>
<accession>A0A5J4TWV2</accession>
<dbReference type="AlphaFoldDB" id="A0A5J4TWV2"/>
<dbReference type="PANTHER" id="PTHR15653:SF0">
    <property type="entry name" value="CONNECTOR OF KINASE TO AP-1, ISOFORM E"/>
    <property type="match status" value="1"/>
</dbReference>
<evidence type="ECO:0000313" key="5">
    <source>
        <dbReference type="Proteomes" id="UP000324800"/>
    </source>
</evidence>
<dbReference type="Gene3D" id="2.130.10.10">
    <property type="entry name" value="YVTN repeat-like/Quinoprotein amine dehydrogenase"/>
    <property type="match status" value="2"/>
</dbReference>
<evidence type="ECO:0000256" key="2">
    <source>
        <dbReference type="ARBA" id="ARBA00022737"/>
    </source>
</evidence>
<sequence>MALPDPKMHMTDTLNKLEKNKMFEFDAHSDAIWSIDESSQLNGVFSGILTPASGSKLTQTRIASASSDGTVKLWNINTDGIAGKHRREDVVYHKMLKEFKHTPSIASSVVKDWNSKRLMAIGTHKSQYFKPVEKIKDKWEDSDIPTSVIFDPMNVANLIVGYVSGDLVRYDIEKGESNQSQIGQTDQSERIISLTKSLTATHYQTQDTISLLVSTNHGYLHIVDPREFQTLFSYKAQNSQRPDYTLHYNQSSSIQQQSFISKIYKNQPYIHSSRQNSNNYQQDQKLYPPRMLERSLQRNENQSPLEMRKEDLKLQFSSQSIFTSSTYLQYDCLIAASTNYGKVLIFDLRMADKGQDGIVGEQSQWSQHKQIYSEGIIKVMAHPTHPVLVTAGVNGYIKTFSSKQL</sequence>
<organism evidence="4 5">
    <name type="scientific">Streblomastix strix</name>
    <dbReference type="NCBI Taxonomy" id="222440"/>
    <lineage>
        <taxon>Eukaryota</taxon>
        <taxon>Metamonada</taxon>
        <taxon>Preaxostyla</taxon>
        <taxon>Oxymonadida</taxon>
        <taxon>Streblomastigidae</taxon>
        <taxon>Streblomastix</taxon>
    </lineage>
</organism>
<name>A0A5J4TWV2_9EUKA</name>
<keyword evidence="1 3" id="KW-0853">WD repeat</keyword>
<dbReference type="OrthoDB" id="727118at2759"/>